<dbReference type="Pfam" id="PF06089">
    <property type="entry name" value="Asparaginase_II"/>
    <property type="match status" value="1"/>
</dbReference>
<gene>
    <name evidence="1" type="ORF">GGR05_001780</name>
</gene>
<name>A0A7W6BXQ7_9HYPH</name>
<organism evidence="1 2">
    <name type="scientific">Aureimonas phyllosphaerae</name>
    <dbReference type="NCBI Taxonomy" id="1166078"/>
    <lineage>
        <taxon>Bacteria</taxon>
        <taxon>Pseudomonadati</taxon>
        <taxon>Pseudomonadota</taxon>
        <taxon>Alphaproteobacteria</taxon>
        <taxon>Hyphomicrobiales</taxon>
        <taxon>Aurantimonadaceae</taxon>
        <taxon>Aureimonas</taxon>
    </lineage>
</organism>
<accession>A0A7W6BXQ7</accession>
<sequence>MTTDIVIETTRGNAVESRHRVRGLVCDASGTAVLAFGDIDRPVFPRSAIKVFQAIPLIETGAADALGLDAGDLSLACASHSGEPGHVARAASLLAKVGLGEAHLECGCHWPFDQPVALALARAGEEPGQLHNNCSGKHAGFLCTAVHEREDPAGYVGADHAVQRRVRDVLADLTETRPGKDQPAGIDGCSIPTYAAPLRGFAKGFARLAAGQGVDGARAAAGRRLMAACMAEPWYMAGTRRACVSLMEAAPGRVFAKTGAEGVFCGAVPELGLGFALKVDDGATRASEAAVAAVLARLFRTGDAALADRYDAMSHTTLRNWQGTKVGEVRAVDA</sequence>
<protein>
    <submittedName>
        <fullName evidence="1">L-asparaginase II</fullName>
    </submittedName>
</protein>
<dbReference type="PANTHER" id="PTHR42110:SF1">
    <property type="entry name" value="L-ASPARAGINASE, PUTATIVE (AFU_ORTHOLOGUE AFUA_3G11890)-RELATED"/>
    <property type="match status" value="1"/>
</dbReference>
<dbReference type="Proteomes" id="UP000531216">
    <property type="component" value="Unassembled WGS sequence"/>
</dbReference>
<reference evidence="1 2" key="1">
    <citation type="submission" date="2020-08" db="EMBL/GenBank/DDBJ databases">
        <title>Genomic Encyclopedia of Type Strains, Phase IV (KMG-IV): sequencing the most valuable type-strain genomes for metagenomic binning, comparative biology and taxonomic classification.</title>
        <authorList>
            <person name="Goeker M."/>
        </authorList>
    </citation>
    <scope>NUCLEOTIDE SEQUENCE [LARGE SCALE GENOMIC DNA]</scope>
    <source>
        <strain evidence="1 2">DSM 25024</strain>
    </source>
</reference>
<evidence type="ECO:0000313" key="2">
    <source>
        <dbReference type="Proteomes" id="UP000531216"/>
    </source>
</evidence>
<evidence type="ECO:0000313" key="1">
    <source>
        <dbReference type="EMBL" id="MBB3935636.1"/>
    </source>
</evidence>
<keyword evidence="2" id="KW-1185">Reference proteome</keyword>
<comment type="caution">
    <text evidence="1">The sequence shown here is derived from an EMBL/GenBank/DDBJ whole genome shotgun (WGS) entry which is preliminary data.</text>
</comment>
<dbReference type="RefSeq" id="WP_090960652.1">
    <property type="nucleotide sequence ID" value="NZ_FOOA01000003.1"/>
</dbReference>
<dbReference type="EMBL" id="JACIDO010000003">
    <property type="protein sequence ID" value="MBB3935636.1"/>
    <property type="molecule type" value="Genomic_DNA"/>
</dbReference>
<dbReference type="InterPro" id="IPR010349">
    <property type="entry name" value="Asparaginase_II"/>
</dbReference>
<dbReference type="OrthoDB" id="9780674at2"/>
<dbReference type="AlphaFoldDB" id="A0A7W6BXQ7"/>
<dbReference type="PANTHER" id="PTHR42110">
    <property type="entry name" value="L-ASPARAGINASE, PUTATIVE (AFU_ORTHOLOGUE AFUA_3G11890)-RELATED"/>
    <property type="match status" value="1"/>
</dbReference>
<proteinExistence type="predicted"/>